<evidence type="ECO:0000313" key="1">
    <source>
        <dbReference type="EMBL" id="MDQ0291482.1"/>
    </source>
</evidence>
<comment type="caution">
    <text evidence="1">The sequence shown here is derived from an EMBL/GenBank/DDBJ whole genome shotgun (WGS) entry which is preliminary data.</text>
</comment>
<dbReference type="AlphaFoldDB" id="A0AAE3VJ26"/>
<gene>
    <name evidence="1" type="ORF">J3R75_003589</name>
</gene>
<dbReference type="RefSeq" id="WP_307264327.1">
    <property type="nucleotide sequence ID" value="NZ_JAUSVL010000001.1"/>
</dbReference>
<evidence type="ECO:0000313" key="2">
    <source>
        <dbReference type="Proteomes" id="UP001238163"/>
    </source>
</evidence>
<dbReference type="Proteomes" id="UP001238163">
    <property type="component" value="Unassembled WGS sequence"/>
</dbReference>
<sequence length="194" mass="20815">MNKTLLLLTITALVFTLGCGKKVSDKITESITEKILEQSAGDGSAVSDVKVNDDEISYTVTDKDGAKTSVQASGDDVSIVSADGKSTFVSGDKAKVPDDFPKDVLVYKPAKVVSAMTGPEGRLVSLQSDDALDAIAAEYQREMKAQGWKEESFFKAEAQTLAIFRKDKRVATVSLNPEDKGTAINVMVVTEENE</sequence>
<proteinExistence type="predicted"/>
<accession>A0AAE3VJ26</accession>
<dbReference type="PROSITE" id="PS51257">
    <property type="entry name" value="PROKAR_LIPOPROTEIN"/>
    <property type="match status" value="1"/>
</dbReference>
<reference evidence="1" key="1">
    <citation type="submission" date="2023-07" db="EMBL/GenBank/DDBJ databases">
        <title>Genomic Encyclopedia of Type Strains, Phase IV (KMG-IV): sequencing the most valuable type-strain genomes for metagenomic binning, comparative biology and taxonomic classification.</title>
        <authorList>
            <person name="Goeker M."/>
        </authorList>
    </citation>
    <scope>NUCLEOTIDE SEQUENCE</scope>
    <source>
        <strain evidence="1">DSM 24202</strain>
    </source>
</reference>
<protein>
    <submittedName>
        <fullName evidence="1">Molybdopterin-guanine dinucleotide biosynthesis protein</fullName>
    </submittedName>
</protein>
<dbReference type="EMBL" id="JAUSVL010000001">
    <property type="protein sequence ID" value="MDQ0291482.1"/>
    <property type="molecule type" value="Genomic_DNA"/>
</dbReference>
<name>A0AAE3VJ26_9BACT</name>
<keyword evidence="2" id="KW-1185">Reference proteome</keyword>
<organism evidence="1 2">
    <name type="scientific">Oligosphaera ethanolica</name>
    <dbReference type="NCBI Taxonomy" id="760260"/>
    <lineage>
        <taxon>Bacteria</taxon>
        <taxon>Pseudomonadati</taxon>
        <taxon>Lentisphaerota</taxon>
        <taxon>Oligosphaeria</taxon>
        <taxon>Oligosphaerales</taxon>
        <taxon>Oligosphaeraceae</taxon>
        <taxon>Oligosphaera</taxon>
    </lineage>
</organism>